<evidence type="ECO:0000256" key="1">
    <source>
        <dbReference type="SAM" id="SignalP"/>
    </source>
</evidence>
<dbReference type="KEGG" id="ccat:101460597"/>
<sequence length="150" mass="17060">MFTTRYLLIFSLLVICAISSSFTAVANPTSISDYEQPSRRLYKAHELCLPIVTDVSSAESEQGMQRAATYIRCMVSNMGLWTDSVGYKAKRVAKFFMKQHSEHEVMALVEYCNQKNQQENLDLWAFEAYRCATAGRMGTWLGEYVLSAKL</sequence>
<evidence type="ECO:0000313" key="3">
    <source>
        <dbReference type="EMBL" id="JAB98309.1"/>
    </source>
</evidence>
<proteinExistence type="evidence at transcript level"/>
<protein>
    <submittedName>
        <fullName evidence="2">(Mediterranean fruit fly) hypothetical protein</fullName>
    </submittedName>
</protein>
<accession>W8C709</accession>
<dbReference type="AlphaFoldDB" id="W8C709"/>
<dbReference type="OrthoDB" id="7960093at2759"/>
<name>W8C709_CERCA</name>
<dbReference type="CDD" id="cd23992">
    <property type="entry name" value="PBP_GOBP"/>
    <property type="match status" value="1"/>
</dbReference>
<dbReference type="Proteomes" id="UP000606786">
    <property type="component" value="Unassembled WGS sequence"/>
</dbReference>
<evidence type="ECO:0000313" key="4">
    <source>
        <dbReference type="Proteomes" id="UP000606786"/>
    </source>
</evidence>
<feature type="chain" id="PRO_5036441945" evidence="1">
    <location>
        <begin position="20"/>
        <end position="150"/>
    </location>
</feature>
<dbReference type="EMBL" id="GAMC01008246">
    <property type="protein sequence ID" value="JAB98309.1"/>
    <property type="molecule type" value="mRNA"/>
</dbReference>
<gene>
    <name evidence="2" type="ORF">CCAP1982_LOCUS1612</name>
</gene>
<reference evidence="2" key="3">
    <citation type="submission" date="2020-11" db="EMBL/GenBank/DDBJ databases">
        <authorList>
            <person name="Whitehead M."/>
        </authorList>
    </citation>
    <scope>NUCLEOTIDE SEQUENCE</scope>
    <source>
        <strain evidence="2">EGII</strain>
    </source>
</reference>
<dbReference type="GO" id="GO:0005549">
    <property type="term" value="F:odorant binding"/>
    <property type="evidence" value="ECO:0007669"/>
    <property type="project" value="InterPro"/>
</dbReference>
<organism evidence="3">
    <name type="scientific">Ceratitis capitata</name>
    <name type="common">Mediterranean fruit fly</name>
    <name type="synonym">Tephritis capitata</name>
    <dbReference type="NCBI Taxonomy" id="7213"/>
    <lineage>
        <taxon>Eukaryota</taxon>
        <taxon>Metazoa</taxon>
        <taxon>Ecdysozoa</taxon>
        <taxon>Arthropoda</taxon>
        <taxon>Hexapoda</taxon>
        <taxon>Insecta</taxon>
        <taxon>Pterygota</taxon>
        <taxon>Neoptera</taxon>
        <taxon>Endopterygota</taxon>
        <taxon>Diptera</taxon>
        <taxon>Brachycera</taxon>
        <taxon>Muscomorpha</taxon>
        <taxon>Tephritoidea</taxon>
        <taxon>Tephritidae</taxon>
        <taxon>Ceratitis</taxon>
        <taxon>Ceratitis</taxon>
    </lineage>
</organism>
<evidence type="ECO:0000313" key="2">
    <source>
        <dbReference type="EMBL" id="CAD6992771.1"/>
    </source>
</evidence>
<dbReference type="SUPFAM" id="SSF47565">
    <property type="entry name" value="Insect pheromone/odorant-binding proteins"/>
    <property type="match status" value="1"/>
</dbReference>
<keyword evidence="1" id="KW-0732">Signal</keyword>
<reference evidence="3" key="1">
    <citation type="submission" date="2013-07" db="EMBL/GenBank/DDBJ databases">
        <authorList>
            <person name="Geib S."/>
        </authorList>
    </citation>
    <scope>NUCLEOTIDE SEQUENCE</scope>
</reference>
<dbReference type="Gene3D" id="1.10.238.20">
    <property type="entry name" value="Pheromone/general odorant binding protein domain"/>
    <property type="match status" value="1"/>
</dbReference>
<dbReference type="InterPro" id="IPR006170">
    <property type="entry name" value="PBP/GOBP"/>
</dbReference>
<dbReference type="InterPro" id="IPR036728">
    <property type="entry name" value="PBP_GOBP_sf"/>
</dbReference>
<keyword evidence="4" id="KW-1185">Reference proteome</keyword>
<reference evidence="3" key="2">
    <citation type="journal article" date="2014" name="BMC Genomics">
        <title>A genomic perspective to assessing quality of mass-reared SIT flies used in Mediterranean fruit fly (Ceratitis capitata) eradication in California.</title>
        <authorList>
            <person name="Calla B."/>
            <person name="Hall B."/>
            <person name="Hou S."/>
            <person name="Geib S.M."/>
        </authorList>
    </citation>
    <scope>NUCLEOTIDE SEQUENCE</scope>
</reference>
<dbReference type="Pfam" id="PF01395">
    <property type="entry name" value="PBP_GOBP"/>
    <property type="match status" value="1"/>
</dbReference>
<feature type="signal peptide" evidence="1">
    <location>
        <begin position="1"/>
        <end position="19"/>
    </location>
</feature>
<dbReference type="EMBL" id="CAJHJT010000001">
    <property type="protein sequence ID" value="CAD6992771.1"/>
    <property type="molecule type" value="Genomic_DNA"/>
</dbReference>